<dbReference type="InterPro" id="IPR009061">
    <property type="entry name" value="DNA-bd_dom_put_sf"/>
</dbReference>
<protein>
    <recommendedName>
        <fullName evidence="15">Phenylalanine--tRNA ligase beta subunit</fullName>
        <ecNumber evidence="15">6.1.1.20</ecNumber>
    </recommendedName>
    <alternativeName>
        <fullName evidence="15">Phenylalanyl-tRNA synthetase beta subunit</fullName>
        <shortName evidence="15">PheRS</shortName>
    </alternativeName>
</protein>
<evidence type="ECO:0000256" key="15">
    <source>
        <dbReference type="HAMAP-Rule" id="MF_00283"/>
    </source>
</evidence>
<dbReference type="NCBIfam" id="TIGR00472">
    <property type="entry name" value="pheT_bact"/>
    <property type="match status" value="1"/>
</dbReference>
<feature type="domain" description="B5" evidence="19">
    <location>
        <begin position="401"/>
        <end position="476"/>
    </location>
</feature>
<keyword evidence="9 15" id="KW-0067">ATP-binding</keyword>
<dbReference type="SUPFAM" id="SSF54991">
    <property type="entry name" value="Anticodon-binding domain of PheRS"/>
    <property type="match status" value="1"/>
</dbReference>
<comment type="subunit">
    <text evidence="3 15">Tetramer of two alpha and two beta subunits.</text>
</comment>
<feature type="binding site" evidence="15">
    <location>
        <position position="454"/>
    </location>
    <ligand>
        <name>Mg(2+)</name>
        <dbReference type="ChEBI" id="CHEBI:18420"/>
        <note>shared with alpha subunit</note>
    </ligand>
</feature>
<name>A0ABU7V104_9GAMM</name>
<keyword evidence="5 16" id="KW-0820">tRNA-binding</keyword>
<dbReference type="SMART" id="SM00873">
    <property type="entry name" value="B3_4"/>
    <property type="match status" value="1"/>
</dbReference>
<keyword evidence="11 16" id="KW-0694">RNA-binding</keyword>
<dbReference type="PROSITE" id="PS50886">
    <property type="entry name" value="TRBD"/>
    <property type="match status" value="1"/>
</dbReference>
<dbReference type="SMART" id="SM00874">
    <property type="entry name" value="B5"/>
    <property type="match status" value="1"/>
</dbReference>
<evidence type="ECO:0000256" key="2">
    <source>
        <dbReference type="ARBA" id="ARBA00008653"/>
    </source>
</evidence>
<comment type="caution">
    <text evidence="20">The sequence shown here is derived from an EMBL/GenBank/DDBJ whole genome shotgun (WGS) entry which is preliminary data.</text>
</comment>
<dbReference type="CDD" id="cd02796">
    <property type="entry name" value="tRNA_bind_bactPheRS"/>
    <property type="match status" value="1"/>
</dbReference>
<dbReference type="Pfam" id="PF01588">
    <property type="entry name" value="tRNA_bind"/>
    <property type="match status" value="1"/>
</dbReference>
<organism evidence="20 21">
    <name type="scientific">Aquilutibacter rugosus</name>
    <dbReference type="NCBI Taxonomy" id="3115820"/>
    <lineage>
        <taxon>Bacteria</taxon>
        <taxon>Pseudomonadati</taxon>
        <taxon>Pseudomonadota</taxon>
        <taxon>Gammaproteobacteria</taxon>
        <taxon>Lysobacterales</taxon>
        <taxon>Lysobacteraceae</taxon>
        <taxon>Aquilutibacter</taxon>
    </lineage>
</organism>
<evidence type="ECO:0000256" key="10">
    <source>
        <dbReference type="ARBA" id="ARBA00022842"/>
    </source>
</evidence>
<dbReference type="InterPro" id="IPR045060">
    <property type="entry name" value="Phe-tRNA-ligase_IIc_bsu"/>
</dbReference>
<dbReference type="EMBL" id="JAZHBO010000002">
    <property type="protein sequence ID" value="MEF2156449.1"/>
    <property type="molecule type" value="Genomic_DNA"/>
</dbReference>
<dbReference type="InterPro" id="IPR005147">
    <property type="entry name" value="tRNA_synthase_B5-dom"/>
</dbReference>
<keyword evidence="8 15" id="KW-0547">Nucleotide-binding</keyword>
<evidence type="ECO:0000256" key="13">
    <source>
        <dbReference type="ARBA" id="ARBA00023146"/>
    </source>
</evidence>
<dbReference type="InterPro" id="IPR036690">
    <property type="entry name" value="Fdx_antiC-bd_sf"/>
</dbReference>
<dbReference type="InterPro" id="IPR020825">
    <property type="entry name" value="Phe-tRNA_synthase-like_B3/B4"/>
</dbReference>
<evidence type="ECO:0000256" key="4">
    <source>
        <dbReference type="ARBA" id="ARBA00022490"/>
    </source>
</evidence>
<dbReference type="InterPro" id="IPR012340">
    <property type="entry name" value="NA-bd_OB-fold"/>
</dbReference>
<dbReference type="SUPFAM" id="SSF56037">
    <property type="entry name" value="PheT/TilS domain"/>
    <property type="match status" value="1"/>
</dbReference>
<evidence type="ECO:0000259" key="19">
    <source>
        <dbReference type="PROSITE" id="PS51483"/>
    </source>
</evidence>
<feature type="binding site" evidence="15">
    <location>
        <position position="460"/>
    </location>
    <ligand>
        <name>Mg(2+)</name>
        <dbReference type="ChEBI" id="CHEBI:18420"/>
        <note>shared with alpha subunit</note>
    </ligand>
</feature>
<comment type="similarity">
    <text evidence="2 15">Belongs to the phenylalanyl-tRNA synthetase beta subunit family. Type 1 subfamily.</text>
</comment>
<evidence type="ECO:0000256" key="11">
    <source>
        <dbReference type="ARBA" id="ARBA00022884"/>
    </source>
</evidence>
<dbReference type="Gene3D" id="3.30.56.10">
    <property type="match status" value="2"/>
</dbReference>
<dbReference type="HAMAP" id="MF_00283">
    <property type="entry name" value="Phe_tRNA_synth_beta1"/>
    <property type="match status" value="1"/>
</dbReference>
<evidence type="ECO:0000256" key="5">
    <source>
        <dbReference type="ARBA" id="ARBA00022555"/>
    </source>
</evidence>
<feature type="domain" description="FDX-ACB" evidence="18">
    <location>
        <begin position="711"/>
        <end position="804"/>
    </location>
</feature>
<reference evidence="20 21" key="1">
    <citation type="submission" date="2024-01" db="EMBL/GenBank/DDBJ databases">
        <title>Novel species of the genus Luteimonas isolated from rivers.</title>
        <authorList>
            <person name="Lu H."/>
        </authorList>
    </citation>
    <scope>NUCLEOTIDE SEQUENCE [LARGE SCALE GENOMIC DNA]</scope>
    <source>
        <strain evidence="20 21">FXH3W</strain>
    </source>
</reference>
<keyword evidence="21" id="KW-1185">Reference proteome</keyword>
<feature type="binding site" evidence="15">
    <location>
        <position position="464"/>
    </location>
    <ligand>
        <name>Mg(2+)</name>
        <dbReference type="ChEBI" id="CHEBI:18420"/>
        <note>shared with alpha subunit</note>
    </ligand>
</feature>
<dbReference type="SUPFAM" id="SSF55681">
    <property type="entry name" value="Class II aaRS and biotin synthetases"/>
    <property type="match status" value="1"/>
</dbReference>
<dbReference type="Pfam" id="PF17759">
    <property type="entry name" value="tRNA_synthFbeta"/>
    <property type="match status" value="1"/>
</dbReference>
<dbReference type="Pfam" id="PF03147">
    <property type="entry name" value="FDX-ACB"/>
    <property type="match status" value="1"/>
</dbReference>
<evidence type="ECO:0000313" key="20">
    <source>
        <dbReference type="EMBL" id="MEF2156449.1"/>
    </source>
</evidence>
<dbReference type="SUPFAM" id="SSF50249">
    <property type="entry name" value="Nucleic acid-binding proteins"/>
    <property type="match status" value="1"/>
</dbReference>
<dbReference type="SUPFAM" id="SSF46955">
    <property type="entry name" value="Putative DNA-binding domain"/>
    <property type="match status" value="1"/>
</dbReference>
<dbReference type="CDD" id="cd00769">
    <property type="entry name" value="PheRS_beta_core"/>
    <property type="match status" value="1"/>
</dbReference>
<dbReference type="InterPro" id="IPR004532">
    <property type="entry name" value="Phe-tRNA-ligase_IIc_bsu_bact"/>
</dbReference>
<dbReference type="InterPro" id="IPR041616">
    <property type="entry name" value="PheRS_beta_core"/>
</dbReference>
<evidence type="ECO:0000256" key="12">
    <source>
        <dbReference type="ARBA" id="ARBA00022917"/>
    </source>
</evidence>
<dbReference type="Gene3D" id="3.30.930.10">
    <property type="entry name" value="Bira Bifunctional Protein, Domain 2"/>
    <property type="match status" value="1"/>
</dbReference>
<accession>A0ABU7V104</accession>
<evidence type="ECO:0000256" key="9">
    <source>
        <dbReference type="ARBA" id="ARBA00022840"/>
    </source>
</evidence>
<dbReference type="InterPro" id="IPR005146">
    <property type="entry name" value="B3/B4_tRNA-bd"/>
</dbReference>
<dbReference type="Gene3D" id="3.30.70.380">
    <property type="entry name" value="Ferrodoxin-fold anticodon-binding domain"/>
    <property type="match status" value="1"/>
</dbReference>
<dbReference type="RefSeq" id="WP_331704240.1">
    <property type="nucleotide sequence ID" value="NZ_JAZHBO010000002.1"/>
</dbReference>
<keyword evidence="13 15" id="KW-0030">Aminoacyl-tRNA synthetase</keyword>
<keyword evidence="12 15" id="KW-0648">Protein biosynthesis</keyword>
<dbReference type="NCBIfam" id="NF045760">
    <property type="entry name" value="YtpR"/>
    <property type="match status" value="1"/>
</dbReference>
<comment type="subcellular location">
    <subcellularLocation>
        <location evidence="1 15">Cytoplasm</location>
    </subcellularLocation>
</comment>
<comment type="cofactor">
    <cofactor evidence="15">
        <name>Mg(2+)</name>
        <dbReference type="ChEBI" id="CHEBI:18420"/>
    </cofactor>
    <text evidence="15">Binds 2 magnesium ions per tetramer.</text>
</comment>
<keyword evidence="10 15" id="KW-0460">Magnesium</keyword>
<evidence type="ECO:0000256" key="1">
    <source>
        <dbReference type="ARBA" id="ARBA00004496"/>
    </source>
</evidence>
<dbReference type="PROSITE" id="PS51447">
    <property type="entry name" value="FDX_ACB"/>
    <property type="match status" value="1"/>
</dbReference>
<comment type="catalytic activity">
    <reaction evidence="14 15">
        <text>tRNA(Phe) + L-phenylalanine + ATP = L-phenylalanyl-tRNA(Phe) + AMP + diphosphate + H(+)</text>
        <dbReference type="Rhea" id="RHEA:19413"/>
        <dbReference type="Rhea" id="RHEA-COMP:9668"/>
        <dbReference type="Rhea" id="RHEA-COMP:9699"/>
        <dbReference type="ChEBI" id="CHEBI:15378"/>
        <dbReference type="ChEBI" id="CHEBI:30616"/>
        <dbReference type="ChEBI" id="CHEBI:33019"/>
        <dbReference type="ChEBI" id="CHEBI:58095"/>
        <dbReference type="ChEBI" id="CHEBI:78442"/>
        <dbReference type="ChEBI" id="CHEBI:78531"/>
        <dbReference type="ChEBI" id="CHEBI:456215"/>
        <dbReference type="EC" id="6.1.1.20"/>
    </reaction>
</comment>
<keyword evidence="6 15" id="KW-0436">Ligase</keyword>
<keyword evidence="4 15" id="KW-0963">Cytoplasm</keyword>
<dbReference type="InterPro" id="IPR045864">
    <property type="entry name" value="aa-tRNA-synth_II/BPL/LPL"/>
</dbReference>
<evidence type="ECO:0000259" key="17">
    <source>
        <dbReference type="PROSITE" id="PS50886"/>
    </source>
</evidence>
<feature type="binding site" evidence="15">
    <location>
        <position position="463"/>
    </location>
    <ligand>
        <name>Mg(2+)</name>
        <dbReference type="ChEBI" id="CHEBI:18420"/>
        <note>shared with alpha subunit</note>
    </ligand>
</feature>
<dbReference type="InterPro" id="IPR002547">
    <property type="entry name" value="tRNA-bd_dom"/>
</dbReference>
<feature type="domain" description="TRNA-binding" evidence="17">
    <location>
        <begin position="39"/>
        <end position="148"/>
    </location>
</feature>
<keyword evidence="7 15" id="KW-0479">Metal-binding</keyword>
<dbReference type="EC" id="6.1.1.20" evidence="15"/>
<sequence>MKFSENWLRDQVPSALTRAELVSTLTAIGLEVEDVTPLGESLEGVVVAEILSAERHPQADRLQVCSVAFGGAEPVQIVCGAPNARAGLKTVLATVGAVLPGDFTIKPAKLRGVESFGMLCSGKELAIDEGAAGIMELPADAPVGTPLREYLALPDASIEIKLTPNRADCFGIRGIAYDVAAVTGGAVSPLDAEPVDSSVTDQRIVNLQAGADAPRYVGRVIRGVRANVQSPIYMQERLRRSGIKPINLYVDVTAYVMLELGQPMHAFDNDRLQGEIGVRKSRAGESLMLLDGREHKLDDSFLVVTDNDAPIALAGIMGGESSKVSDTTVNLFLEAAHFAPASIMGQGRKLGLHTDASHRFERGVDPELPGIAIEYATRLIVENAGGEAGPVTAVTLADQLPVARTIALRRDRLSSLLGMQVPDERVAQILGSLGLQPVTSSEGWSVTAPTRRFDLEIEEDLIEEVARIYGYDALPMTLPNGDAPLKTVSEATVPAGSVRRQLAARDYRETINYAFVDAGDLAHWQVDESLRVELANPLSAELAVMRPGLLPGLLSAAARNLARQQARVRLFELGNVFTPAGQQAWVTSKASDVADGAPVHTQRVAAVAVGSAHGEQWSGNPTPVDFYAIKGDLESLAALAGLTLSFESGAPTFAHPGRSAMVRVGDEIVGWIGQLHPQLAAAFGVDVPVYGYELDLAPLTQRVGKSVQALSKFPSVRRDLAFVLPQTVQWGLVAQTIKQTAGPLLKELVLFDQYAGKGIAEGYRSLAIGLVLQDAQRTLTDTDVEGVVTAVVAAMNAEFGASIRG</sequence>
<dbReference type="PANTHER" id="PTHR10947">
    <property type="entry name" value="PHENYLALANYL-TRNA SYNTHETASE BETA CHAIN AND LEUCINE-RICH REPEAT-CONTAINING PROTEIN 47"/>
    <property type="match status" value="1"/>
</dbReference>
<dbReference type="Pfam" id="PF03484">
    <property type="entry name" value="B5"/>
    <property type="match status" value="1"/>
</dbReference>
<evidence type="ECO:0000256" key="3">
    <source>
        <dbReference type="ARBA" id="ARBA00011209"/>
    </source>
</evidence>
<evidence type="ECO:0000259" key="18">
    <source>
        <dbReference type="PROSITE" id="PS51447"/>
    </source>
</evidence>
<dbReference type="PANTHER" id="PTHR10947:SF0">
    <property type="entry name" value="PHENYLALANINE--TRNA LIGASE BETA SUBUNIT"/>
    <property type="match status" value="1"/>
</dbReference>
<dbReference type="GO" id="GO:0004826">
    <property type="term" value="F:phenylalanine-tRNA ligase activity"/>
    <property type="evidence" value="ECO:0007669"/>
    <property type="project" value="UniProtKB-EC"/>
</dbReference>
<evidence type="ECO:0000256" key="14">
    <source>
        <dbReference type="ARBA" id="ARBA00049255"/>
    </source>
</evidence>
<proteinExistence type="inferred from homology"/>
<evidence type="ECO:0000256" key="8">
    <source>
        <dbReference type="ARBA" id="ARBA00022741"/>
    </source>
</evidence>
<dbReference type="Pfam" id="PF03483">
    <property type="entry name" value="B3_4"/>
    <property type="match status" value="1"/>
</dbReference>
<dbReference type="Gene3D" id="3.50.40.10">
    <property type="entry name" value="Phenylalanyl-trna Synthetase, Chain B, domain 3"/>
    <property type="match status" value="1"/>
</dbReference>
<evidence type="ECO:0000256" key="6">
    <source>
        <dbReference type="ARBA" id="ARBA00022598"/>
    </source>
</evidence>
<dbReference type="InterPro" id="IPR033714">
    <property type="entry name" value="tRNA_bind_bactPheRS"/>
</dbReference>
<evidence type="ECO:0000256" key="7">
    <source>
        <dbReference type="ARBA" id="ARBA00022723"/>
    </source>
</evidence>
<dbReference type="Proteomes" id="UP001356170">
    <property type="component" value="Unassembled WGS sequence"/>
</dbReference>
<dbReference type="PROSITE" id="PS51483">
    <property type="entry name" value="B5"/>
    <property type="match status" value="1"/>
</dbReference>
<dbReference type="Gene3D" id="2.40.50.140">
    <property type="entry name" value="Nucleic acid-binding proteins"/>
    <property type="match status" value="1"/>
</dbReference>
<dbReference type="InterPro" id="IPR005121">
    <property type="entry name" value="Fdx_antiC-bd"/>
</dbReference>
<evidence type="ECO:0000256" key="16">
    <source>
        <dbReference type="PROSITE-ProRule" id="PRU00209"/>
    </source>
</evidence>
<gene>
    <name evidence="15 20" type="primary">pheT</name>
    <name evidence="20" type="ORF">V3390_09475</name>
</gene>
<dbReference type="SMART" id="SM00896">
    <property type="entry name" value="FDX-ACB"/>
    <property type="match status" value="1"/>
</dbReference>
<evidence type="ECO:0000313" key="21">
    <source>
        <dbReference type="Proteomes" id="UP001356170"/>
    </source>
</evidence>